<gene>
    <name evidence="2" type="ORF">D6C00_12875</name>
</gene>
<dbReference type="Proteomes" id="UP000287798">
    <property type="component" value="Unassembled WGS sequence"/>
</dbReference>
<dbReference type="SMART" id="SM00912">
    <property type="entry name" value="Haemagg_act"/>
    <property type="match status" value="1"/>
</dbReference>
<keyword evidence="3" id="KW-1185">Reference proteome</keyword>
<proteinExistence type="predicted"/>
<evidence type="ECO:0000313" key="2">
    <source>
        <dbReference type="EMBL" id="RRQ22731.1"/>
    </source>
</evidence>
<accession>A0A426QLU0</accession>
<dbReference type="NCBIfam" id="TIGR01901">
    <property type="entry name" value="adhes_NPXG"/>
    <property type="match status" value="1"/>
</dbReference>
<evidence type="ECO:0000259" key="1">
    <source>
        <dbReference type="SMART" id="SM00912"/>
    </source>
</evidence>
<reference evidence="2 3" key="1">
    <citation type="journal article" date="2010" name="Int. J. Syst. Evol. Microbiol.">
        <title>Thiohalobacter thiocyanaticus gen. nov., sp. nov., a moderately halophilic, sulfur-oxidizing gammaproteobacterium from hypersaline lakes, that utilizes thiocyanate.</title>
        <authorList>
            <person name="Sorokin D.Y."/>
            <person name="Kovaleva O.L."/>
            <person name="Tourova T.P."/>
            <person name="Muyzer G."/>
        </authorList>
    </citation>
    <scope>NUCLEOTIDE SEQUENCE [LARGE SCALE GENOMIC DNA]</scope>
    <source>
        <strain evidence="2 3">Hrh1</strain>
    </source>
</reference>
<dbReference type="Gene3D" id="2.160.20.10">
    <property type="entry name" value="Single-stranded right-handed beta-helix, Pectin lyase-like"/>
    <property type="match status" value="2"/>
</dbReference>
<dbReference type="InterPro" id="IPR012334">
    <property type="entry name" value="Pectin_lyas_fold"/>
</dbReference>
<dbReference type="SUPFAM" id="SSF51126">
    <property type="entry name" value="Pectin lyase-like"/>
    <property type="match status" value="1"/>
</dbReference>
<evidence type="ECO:0000313" key="3">
    <source>
        <dbReference type="Proteomes" id="UP000287798"/>
    </source>
</evidence>
<protein>
    <submittedName>
        <fullName evidence="2">Filamentous hemagglutinin N-terminal domain-containing protein</fullName>
    </submittedName>
</protein>
<dbReference type="Pfam" id="PF05860">
    <property type="entry name" value="TPS"/>
    <property type="match status" value="1"/>
</dbReference>
<dbReference type="InterPro" id="IPR050909">
    <property type="entry name" value="Bact_Autotransporter_VF"/>
</dbReference>
<name>A0A426QLU0_9GAMM</name>
<comment type="caution">
    <text evidence="2">The sequence shown here is derived from an EMBL/GenBank/DDBJ whole genome shotgun (WGS) entry which is preliminary data.</text>
</comment>
<dbReference type="InterPro" id="IPR011050">
    <property type="entry name" value="Pectin_lyase_fold/virulence"/>
</dbReference>
<dbReference type="PANTHER" id="PTHR12338:SF5">
    <property type="entry name" value="ANTIGEN 43-RELATED"/>
    <property type="match status" value="1"/>
</dbReference>
<organism evidence="2 3">
    <name type="scientific">Thiohalobacter thiocyanaticus</name>
    <dbReference type="NCBI Taxonomy" id="585455"/>
    <lineage>
        <taxon>Bacteria</taxon>
        <taxon>Pseudomonadati</taxon>
        <taxon>Pseudomonadota</taxon>
        <taxon>Gammaproteobacteria</taxon>
        <taxon>Thiohalobacterales</taxon>
        <taxon>Thiohalobacteraceae</taxon>
        <taxon>Thiohalobacter</taxon>
    </lineage>
</organism>
<dbReference type="InterPro" id="IPR008638">
    <property type="entry name" value="FhaB/CdiA-like_TPS"/>
</dbReference>
<sequence length="2795" mass="286283">MRALRWLMQLMRTTKNYSIESSSYACRRGAPLAAAVRAGVTGLLFGLTPAPAVLADDLPVVLRDQTGAVVRFDGANLPGQPFANAYGGRSLRIDQSADRATLHWESFNISKDNEVIFDQPRASSIALNRVLGTADLPSVIDGRLTANGRVFLINQNGVLFGPNARVDTRSLVASTLDIDDELYQEAGFENAINEDGNPAAFAAGGPMGEIRVEAGAQIRSGKNGRVMLLAPRVSNAGEIVSPEGQIILAASEDEVYIAPAGEGDPLRGLLVGVKTGGEVTNLGKLVAERGDVSLLGLAVNQRGLARATTSVSLNGSVRLVAQDMNGTAAGNISGNEVDGFRPVAARAGEVRLGTGSVTEVVADADPATAPDTQAQALSRITIQGERILFERGSRTTATGGEVVVEANAQPKQPSFDTAADPEGSSAGIRLESGAVIDVSGDDTTEVSVARNLVEIEARGNELADAPQQRDGVLDGKTLKIDVRKGAGFLNVDTSGAIQRGVNERLSAGGRIELKSRGRIEVESGATLDISGGAVTSTGANLSTSKLVTRDGRVVDIAEADPNLSYAGVLGELEIEHAKWGVTEAFRMSRGSFEPGYVEGKDAGTLALTAPGLHFDGDLVARTTVGRNQRRQPVDLGGDRFAAVMRDFDQLPRGGELVIKKLNINLQDLVIGSDEALPTLDGHPAGAGAAFVLDPAVLAGSGVSRIDIDNAGRIIVNRDLALPAFSDLELLGTQVWMQADVSAPGGRVALEALRSGRSAAGLGDLGSLGALLPTAEHARVNVGGKLDVSGRWVNDSAAVNPQLPTAPIVTGGGDILLRSARDIEVGSGAVLNVDGGAHLGADGDFSAGRGGSIALQGWTSGELGLQSRLVLAGELRGFGMGGGGRLAVEAGRIRIAGAGSDVSGDYRLQGSRQFGLQPPASGAQPMLTVGSDTFQRGGFQAFDLTALRDDLEVAAGTEVALIVATPLLDPVAALQLQTAADAAAAMNPNSNDSPFERLPSADSVAAFTRVQRLPAFQRTPVDLRLASGDLGQLVLGSNSRLLAEPGADIRLTSGSNILIDGTVSAPAGSIEVLLDGAGDSASIQDRIWLGPHAALLAGGAVRVDPVSATGRRIGEVLDAGRVSLRARQGSLLAEAGAHIGVDAAVGTLDLGAGGMLGRRQVAGAAGSIELSAAENLIYTGTLSARDRLNAPGGSLSLRLDPNSRGAAAPDPDVVDFFHRGETVVRFEDFSGTLPGATDALPDALIGTAHVPVSQLVAGGFDSFDLSVRASAVNENVPDRPDSIPVIEFTRDTALGLDRRIRLDAPVIRTTGAARVDLSAPHVVLGSTAARVRLDGATPAVRFDASGDVENNADDAARVSLSLDPSAGAGRLRVDGELVEFAGELVTRGFGRPGTPAVDVNARGDVRLRGVRVVNSDDFTGLLRSAGDLHLNAQRVHATTLSEFALEVIGAGGAIEIHSPSAALTDIPLSIGSRLRLAADRIRQSGNLFAPLGEIALEADSQLLIDAASLTSTSAQDVQAPFFRTQPDGSLVFPNRLNDDGDIVFTESVSAAFERALPQQRMRLSGPDIQINPDAVFDLRGGTEARATEFVPGPGGSRDILLAGIGADDSTTPNPAFAIVPHAGEFAPYDPLETPLAGAIQGFTSGDTLLLDEGIAGLPAGEYAILPPRYALFGGYLVTPVAGTLDITAGAGRLRADGAPVLSGRYGVAGSDAAASRSQGFAIETGAQVRQRAEYRETALAEFYGEGNARRPQDAGTLSLEAGTALRLEGRLAQGGTHEGLGSQVDILADAIRIREQASGQDGIELLAAQLEGLGADSLLIGGSRRVSPDGLVISARADAVEVAAGVELEVPELILVGDEVRVGEAGGASTRLSSSREASGERETLIVAGDGGSNGDAAVVAVSDRRLELSRPSPTGTANGQLEVTAGSRLEAAGAVVADVAGDAVIAGRIEAAGGARVSLGAAGISLGETDGRGLSDGLILSNANLAGLAGSDLVLRSGSTIEVFGKLAEPATGNNIRFDRLELDAQGLVGRDNDGLTVGLDAGEIRLGNSGGGSLAGLGLAPAAGGLELLADRLRLDAGDFALQGFGRVTAQARESLLVSGTGELRAEAPLSIDTPVIAGAAGADSAIRARGGALAISGGDAAAALPSGAGLAAALRLEGTAVHYSGRTVLPSGRLTLHQTGDPAAAVPGDDLVLGAGAIADVGGRNLDFGPETVGTPGGDILLRADTGNVRVDNGVVLNVAPGTAGGEWAGTIQIDTPAGEFRVAADAELRSGVRGGGFILDARRLDVAGDASAGAFGALNDLLGGGFSVRRDIRLREQSILIGAGETLRSHSLRAVSDTGDVRVAGSLDASGPAPDSVYENGGRILLAAGDRLDIESTAVLRATGAPEANGAPRPDTKGGEIDLIALDADGDDPDGLRDRVEIAGGARFDTRGGTAAPASDPFLVQAPAERDGVVRVHTRRLDSDQDGQTETLVAGTLDADLAGVARAELIAIRRIDDTLIDAADTSAWRAETEAFLQAAPASVGDFTVLPGLSVESAGDLVLAADWDFQGAASAGGWHFGQTATDPGRPGHLTLRATDELRLQGDLSDSFFDNPGFGFFLPGLPDRLDTNPFAWSFNLVAGADASAADPLATVPDVADLVLDPAVRIRTGSGDIQLAASGDIRLGDGAAVYTAGRDRGLSPNIESVRPSTGIFTTEFTFNDWMGEGAIFPVDGGDVRVRAGGDILGAAAPALPTEWQPRIGEPTPDGDADFQGRELALDEGAVPTHWGLAFHRFANGIGALGGGEVEIRARR</sequence>
<feature type="domain" description="Filamentous haemagglutinin FhaB/tRNA nuclease CdiA-like TPS" evidence="1">
    <location>
        <begin position="67"/>
        <end position="182"/>
    </location>
</feature>
<dbReference type="PANTHER" id="PTHR12338">
    <property type="entry name" value="AUTOTRANSPORTER"/>
    <property type="match status" value="1"/>
</dbReference>
<dbReference type="EMBL" id="QZMU01000001">
    <property type="protein sequence ID" value="RRQ22731.1"/>
    <property type="molecule type" value="Genomic_DNA"/>
</dbReference>